<accession>S3CVS4</accession>
<name>S3CVS4_GLAL2</name>
<keyword evidence="3" id="KW-1185">Reference proteome</keyword>
<evidence type="ECO:0000256" key="1">
    <source>
        <dbReference type="SAM" id="MobiDB-lite"/>
    </source>
</evidence>
<feature type="region of interest" description="Disordered" evidence="1">
    <location>
        <begin position="102"/>
        <end position="167"/>
    </location>
</feature>
<dbReference type="GeneID" id="19459267"/>
<organism evidence="2 3">
    <name type="scientific">Glarea lozoyensis (strain ATCC 20868 / MF5171)</name>
    <dbReference type="NCBI Taxonomy" id="1116229"/>
    <lineage>
        <taxon>Eukaryota</taxon>
        <taxon>Fungi</taxon>
        <taxon>Dikarya</taxon>
        <taxon>Ascomycota</taxon>
        <taxon>Pezizomycotina</taxon>
        <taxon>Leotiomycetes</taxon>
        <taxon>Helotiales</taxon>
        <taxon>Helotiaceae</taxon>
        <taxon>Glarea</taxon>
    </lineage>
</organism>
<dbReference type="KEGG" id="glz:GLAREA_00207"/>
<evidence type="ECO:0000313" key="3">
    <source>
        <dbReference type="Proteomes" id="UP000016922"/>
    </source>
</evidence>
<dbReference type="AlphaFoldDB" id="S3CVS4"/>
<protein>
    <submittedName>
        <fullName evidence="2">Uncharacterized protein</fullName>
    </submittedName>
</protein>
<proteinExistence type="predicted"/>
<dbReference type="Proteomes" id="UP000016922">
    <property type="component" value="Unassembled WGS sequence"/>
</dbReference>
<sequence length="167" mass="18394">MFVFADLRIVERAGTMNEDVTRLSKERVGRRSLPVGLRRHSYGTNVSQEETCGGGGRLFWLSILRKREGGQRMDVDEKQAQGTREGVDSLEDWLKIGQKVSKVTGTDRHRQGAGACSSKPWKRGPDADRGDGMEAGGSQWERQTAWAPGGPEEIQEKSGGRASLALH</sequence>
<gene>
    <name evidence="2" type="ORF">GLAREA_00207</name>
</gene>
<dbReference type="HOGENOM" id="CLU_1594702_0_0_1"/>
<evidence type="ECO:0000313" key="2">
    <source>
        <dbReference type="EMBL" id="EPE29049.1"/>
    </source>
</evidence>
<reference evidence="2 3" key="1">
    <citation type="journal article" date="2013" name="BMC Genomics">
        <title>Genomics-driven discovery of the pneumocandin biosynthetic gene cluster in the fungus Glarea lozoyensis.</title>
        <authorList>
            <person name="Chen L."/>
            <person name="Yue Q."/>
            <person name="Zhang X."/>
            <person name="Xiang M."/>
            <person name="Wang C."/>
            <person name="Li S."/>
            <person name="Che Y."/>
            <person name="Ortiz-Lopez F.J."/>
            <person name="Bills G.F."/>
            <person name="Liu X."/>
            <person name="An Z."/>
        </authorList>
    </citation>
    <scope>NUCLEOTIDE SEQUENCE [LARGE SCALE GENOMIC DNA]</scope>
    <source>
        <strain evidence="3">ATCC 20868 / MF5171</strain>
    </source>
</reference>
<dbReference type="EMBL" id="KE145367">
    <property type="protein sequence ID" value="EPE29049.1"/>
    <property type="molecule type" value="Genomic_DNA"/>
</dbReference>
<feature type="compositionally biased region" description="Basic and acidic residues" evidence="1">
    <location>
        <begin position="123"/>
        <end position="132"/>
    </location>
</feature>
<dbReference type="RefSeq" id="XP_008083158.1">
    <property type="nucleotide sequence ID" value="XM_008084967.1"/>
</dbReference>